<dbReference type="InterPro" id="IPR000504">
    <property type="entry name" value="RRM_dom"/>
</dbReference>
<dbReference type="SUPFAM" id="SSF54928">
    <property type="entry name" value="RNA-binding domain, RBD"/>
    <property type="match status" value="1"/>
</dbReference>
<feature type="compositionally biased region" description="Polar residues" evidence="2">
    <location>
        <begin position="205"/>
        <end position="214"/>
    </location>
</feature>
<dbReference type="GO" id="GO:0005737">
    <property type="term" value="C:cytoplasm"/>
    <property type="evidence" value="ECO:0007669"/>
    <property type="project" value="TreeGrafter"/>
</dbReference>
<dbReference type="GO" id="GO:0005634">
    <property type="term" value="C:nucleus"/>
    <property type="evidence" value="ECO:0007669"/>
    <property type="project" value="TreeGrafter"/>
</dbReference>
<evidence type="ECO:0000313" key="5">
    <source>
        <dbReference type="Proteomes" id="UP001289374"/>
    </source>
</evidence>
<feature type="region of interest" description="Disordered" evidence="2">
    <location>
        <begin position="123"/>
        <end position="234"/>
    </location>
</feature>
<evidence type="ECO:0000256" key="1">
    <source>
        <dbReference type="PROSITE-ProRule" id="PRU00176"/>
    </source>
</evidence>
<evidence type="ECO:0000259" key="3">
    <source>
        <dbReference type="PROSITE" id="PS50102"/>
    </source>
</evidence>
<protein>
    <submittedName>
        <fullName evidence="4">Polyadenylate-binding protein 2</fullName>
    </submittedName>
</protein>
<feature type="compositionally biased region" description="Basic and acidic residues" evidence="2">
    <location>
        <begin position="221"/>
        <end position="233"/>
    </location>
</feature>
<proteinExistence type="predicted"/>
<sequence>MEGDDRTFRVDFSSEGVLRLREVVKEKLKEFMGDYTDDTLVLLFVVELGLRMCHKWLIDLSFESFGYFGGDKEYVIVLLKNGRRKDEAKSELIVFLGDDSGSFVTWLWDHLGSNLSLYMQPQELQPDGASGRKSTAGEQAGKTDAHQIESEAEKADSNKTSGHNQNRDHKVSVRNGDENGGPLPNNLVSDNVNSQDEPHGKVGQTKPSLSPRSTIQKKRRRTEEKHLRKREFSESTVSAPRRLLQFAVRDAVATSRLSNSTAEPSLKRLRSVVSASTWDSSLEERTQRIQHTSMSAAIKGITDTVKDVSEARPSRNVFDRLGRATDVAHTTTSQEYGVLAEDVGGGVLDGDMENFHSAYHSRNYSSVVQEKHMLSFHDFTMDSNLGYAGEGYDDVDVRVQEAKDVSQSGTTGGKWVENSLIFQYGADGDANERLNGQHKYLGQPATVPNASLRIASSIGMNTRKHSQYQEDSEGYEMEYRKIVQGSDGVAGNSKVWLMKENNNPAVASNENANPDKVPRQSQKTEKPTGSHNTGLPREDADSRTIFVSNVHFAATKDSLSLHFNKFGEVLKVIILSDSTTGQPKGSAYIEFMRKDAAELALSLDGTSFMSRILKIVRKSSAQPEAASVMTWPRIARASPFDVPRFSRVPFARGIPSLYRARMPIKPGGRSFQWKRECGSTVTEASGQTFNTTATPPTIRSLTYVRTELKTNGSSGTA</sequence>
<dbReference type="Gene3D" id="3.30.70.330">
    <property type="match status" value="1"/>
</dbReference>
<dbReference type="Pfam" id="PF00076">
    <property type="entry name" value="RRM_1"/>
    <property type="match status" value="1"/>
</dbReference>
<feature type="compositionally biased region" description="Polar residues" evidence="2">
    <location>
        <begin position="186"/>
        <end position="195"/>
    </location>
</feature>
<keyword evidence="1" id="KW-0694">RNA-binding</keyword>
<keyword evidence="5" id="KW-1185">Reference proteome</keyword>
<dbReference type="InterPro" id="IPR012677">
    <property type="entry name" value="Nucleotide-bd_a/b_plait_sf"/>
</dbReference>
<accession>A0AAE2BTD2</accession>
<dbReference type="PANTHER" id="PTHR14738">
    <property type="entry name" value="ZINC FINGER CCCH DOMAIN-CONTAINING PROTEIN 14"/>
    <property type="match status" value="1"/>
</dbReference>
<dbReference type="AlphaFoldDB" id="A0AAE2BTD2"/>
<feature type="compositionally biased region" description="Basic and acidic residues" evidence="2">
    <location>
        <begin position="165"/>
        <end position="177"/>
    </location>
</feature>
<feature type="compositionally biased region" description="Basic and acidic residues" evidence="2">
    <location>
        <begin position="141"/>
        <end position="157"/>
    </location>
</feature>
<evidence type="ECO:0000313" key="4">
    <source>
        <dbReference type="EMBL" id="KAK4397069.1"/>
    </source>
</evidence>
<dbReference type="GO" id="GO:0008143">
    <property type="term" value="F:poly(A) binding"/>
    <property type="evidence" value="ECO:0007669"/>
    <property type="project" value="InterPro"/>
</dbReference>
<feature type="domain" description="RRM" evidence="3">
    <location>
        <begin position="543"/>
        <end position="620"/>
    </location>
</feature>
<dbReference type="InterPro" id="IPR040366">
    <property type="entry name" value="Nab2/ZC3H14"/>
</dbReference>
<dbReference type="GO" id="GO:0043488">
    <property type="term" value="P:regulation of mRNA stability"/>
    <property type="evidence" value="ECO:0007669"/>
    <property type="project" value="InterPro"/>
</dbReference>
<dbReference type="PANTHER" id="PTHR14738:SF32">
    <property type="entry name" value="RNA BINDING (RRM_RBD_RNP MOTIFS) FAMILY PROTEIN"/>
    <property type="match status" value="1"/>
</dbReference>
<dbReference type="PROSITE" id="PS50102">
    <property type="entry name" value="RRM"/>
    <property type="match status" value="1"/>
</dbReference>
<dbReference type="EMBL" id="JACGWL010000008">
    <property type="protein sequence ID" value="KAK4397069.1"/>
    <property type="molecule type" value="Genomic_DNA"/>
</dbReference>
<evidence type="ECO:0000256" key="2">
    <source>
        <dbReference type="SAM" id="MobiDB-lite"/>
    </source>
</evidence>
<dbReference type="InterPro" id="IPR035979">
    <property type="entry name" value="RBD_domain_sf"/>
</dbReference>
<gene>
    <name evidence="4" type="ORF">Sango_1543500</name>
</gene>
<reference evidence="4" key="2">
    <citation type="journal article" date="2024" name="Plant">
        <title>Genomic evolution and insights into agronomic trait innovations of Sesamum species.</title>
        <authorList>
            <person name="Miao H."/>
            <person name="Wang L."/>
            <person name="Qu L."/>
            <person name="Liu H."/>
            <person name="Sun Y."/>
            <person name="Le M."/>
            <person name="Wang Q."/>
            <person name="Wei S."/>
            <person name="Zheng Y."/>
            <person name="Lin W."/>
            <person name="Duan Y."/>
            <person name="Cao H."/>
            <person name="Xiong S."/>
            <person name="Wang X."/>
            <person name="Wei L."/>
            <person name="Li C."/>
            <person name="Ma Q."/>
            <person name="Ju M."/>
            <person name="Zhao R."/>
            <person name="Li G."/>
            <person name="Mu C."/>
            <person name="Tian Q."/>
            <person name="Mei H."/>
            <person name="Zhang T."/>
            <person name="Gao T."/>
            <person name="Zhang H."/>
        </authorList>
    </citation>
    <scope>NUCLEOTIDE SEQUENCE</scope>
    <source>
        <strain evidence="4">K16</strain>
    </source>
</reference>
<dbReference type="SMART" id="SM00360">
    <property type="entry name" value="RRM"/>
    <property type="match status" value="1"/>
</dbReference>
<feature type="region of interest" description="Disordered" evidence="2">
    <location>
        <begin position="504"/>
        <end position="540"/>
    </location>
</feature>
<comment type="caution">
    <text evidence="4">The sequence shown here is derived from an EMBL/GenBank/DDBJ whole genome shotgun (WGS) entry which is preliminary data.</text>
</comment>
<feature type="compositionally biased region" description="Basic and acidic residues" evidence="2">
    <location>
        <begin position="516"/>
        <end position="528"/>
    </location>
</feature>
<reference evidence="4" key="1">
    <citation type="submission" date="2020-06" db="EMBL/GenBank/DDBJ databases">
        <authorList>
            <person name="Li T."/>
            <person name="Hu X."/>
            <person name="Zhang T."/>
            <person name="Song X."/>
            <person name="Zhang H."/>
            <person name="Dai N."/>
            <person name="Sheng W."/>
            <person name="Hou X."/>
            <person name="Wei L."/>
        </authorList>
    </citation>
    <scope>NUCLEOTIDE SEQUENCE</scope>
    <source>
        <strain evidence="4">K16</strain>
        <tissue evidence="4">Leaf</tissue>
    </source>
</reference>
<organism evidence="4 5">
    <name type="scientific">Sesamum angolense</name>
    <dbReference type="NCBI Taxonomy" id="2727404"/>
    <lineage>
        <taxon>Eukaryota</taxon>
        <taxon>Viridiplantae</taxon>
        <taxon>Streptophyta</taxon>
        <taxon>Embryophyta</taxon>
        <taxon>Tracheophyta</taxon>
        <taxon>Spermatophyta</taxon>
        <taxon>Magnoliopsida</taxon>
        <taxon>eudicotyledons</taxon>
        <taxon>Gunneridae</taxon>
        <taxon>Pentapetalae</taxon>
        <taxon>asterids</taxon>
        <taxon>lamiids</taxon>
        <taxon>Lamiales</taxon>
        <taxon>Pedaliaceae</taxon>
        <taxon>Sesamum</taxon>
    </lineage>
</organism>
<name>A0AAE2BTD2_9LAMI</name>
<dbReference type="Proteomes" id="UP001289374">
    <property type="component" value="Unassembled WGS sequence"/>
</dbReference>